<keyword evidence="4" id="KW-1185">Reference proteome</keyword>
<dbReference type="KEGG" id="gsh:117353661"/>
<organism evidence="4 5">
    <name type="scientific">Geotrypetes seraphini</name>
    <name type="common">Gaboon caecilian</name>
    <name type="synonym">Caecilia seraphini</name>
    <dbReference type="NCBI Taxonomy" id="260995"/>
    <lineage>
        <taxon>Eukaryota</taxon>
        <taxon>Metazoa</taxon>
        <taxon>Chordata</taxon>
        <taxon>Craniata</taxon>
        <taxon>Vertebrata</taxon>
        <taxon>Euteleostomi</taxon>
        <taxon>Amphibia</taxon>
        <taxon>Gymnophiona</taxon>
        <taxon>Geotrypetes</taxon>
    </lineage>
</organism>
<comment type="similarity">
    <text evidence="2">Belongs to the peptidase C65 family. Otulin subfamily.</text>
</comment>
<sequence length="270" mass="32193">MVQAEVNLLVYCAREWKGDTRQAKEMRQIYEGLFWRHHVKCLRQVRGDHYCVLRAVLFQIFSQGISFPSWMKERDILKFPERLLYSQGCNWVQQFSFGPEKYTGSSVFIKLRKCLDCLKNQWIEITGIKDQEQRQKMCRILFADEDKEYKLYEAVKFLMLYQVIEAHESMRNGKDIPSFFALLFSRDTSSDPLSFMMNHLNSVGDTAGLDQIEMFLLGYSFEVKIKVFRLCVFGKEDFLVCYPEEVPREWQEVFLLTEDDIHYFIPVIRR</sequence>
<name>A0A6P8PUH4_GEOSA</name>
<keyword evidence="3" id="KW-0963">Cytoplasm</keyword>
<dbReference type="InParanoid" id="A0A6P8PUH4"/>
<evidence type="ECO:0000256" key="1">
    <source>
        <dbReference type="ARBA" id="ARBA00004496"/>
    </source>
</evidence>
<evidence type="ECO:0000313" key="5">
    <source>
        <dbReference type="RefSeq" id="XP_033785745.1"/>
    </source>
</evidence>
<dbReference type="OrthoDB" id="5962728at2759"/>
<dbReference type="InterPro" id="IPR023236">
    <property type="entry name" value="OTULINL"/>
</dbReference>
<dbReference type="InterPro" id="IPR023235">
    <property type="entry name" value="FAM105"/>
</dbReference>
<dbReference type="GeneID" id="117353661"/>
<evidence type="ECO:0000256" key="2">
    <source>
        <dbReference type="ARBA" id="ARBA00010267"/>
    </source>
</evidence>
<comment type="subcellular location">
    <subcellularLocation>
        <location evidence="1">Cytoplasm</location>
    </subcellularLocation>
</comment>
<dbReference type="PRINTS" id="PR02055">
    <property type="entry name" value="PROTEINF105"/>
</dbReference>
<dbReference type="RefSeq" id="XP_033785745.1">
    <property type="nucleotide sequence ID" value="XM_033929854.1"/>
</dbReference>
<protein>
    <submittedName>
        <fullName evidence="5">Inactive ubiquitin thioesterase OTULINL</fullName>
    </submittedName>
</protein>
<dbReference type="PRINTS" id="PR02056">
    <property type="entry name" value="PROTEINF105A"/>
</dbReference>
<reference evidence="5" key="1">
    <citation type="submission" date="2025-08" db="UniProtKB">
        <authorList>
            <consortium name="RefSeq"/>
        </authorList>
    </citation>
    <scope>IDENTIFICATION</scope>
</reference>
<dbReference type="Pfam" id="PF16218">
    <property type="entry name" value="Peptidase_C101"/>
    <property type="match status" value="1"/>
</dbReference>
<dbReference type="PANTHER" id="PTHR33662:SF1">
    <property type="entry name" value="INACTIVE UBIQUITIN THIOESTERASE OTULINL"/>
    <property type="match status" value="1"/>
</dbReference>
<dbReference type="FunCoup" id="A0A6P8PUH4">
    <property type="interactions" value="249"/>
</dbReference>
<dbReference type="CTD" id="54491"/>
<gene>
    <name evidence="5" type="primary">OTULINL</name>
</gene>
<accession>A0A6P8PUH4</accession>
<evidence type="ECO:0000256" key="3">
    <source>
        <dbReference type="ARBA" id="ARBA00022490"/>
    </source>
</evidence>
<dbReference type="AlphaFoldDB" id="A0A6P8PUH4"/>
<dbReference type="GO" id="GO:0005737">
    <property type="term" value="C:cytoplasm"/>
    <property type="evidence" value="ECO:0007669"/>
    <property type="project" value="UniProtKB-SubCell"/>
</dbReference>
<evidence type="ECO:0000313" key="4">
    <source>
        <dbReference type="Proteomes" id="UP000515159"/>
    </source>
</evidence>
<proteinExistence type="inferred from homology"/>
<dbReference type="PANTHER" id="PTHR33662">
    <property type="entry name" value="OTU DEUBIQUITINASE WITH LINEAR LINKAGE-SPECIFICITY A-RELATED"/>
    <property type="match status" value="1"/>
</dbReference>
<dbReference type="Proteomes" id="UP000515159">
    <property type="component" value="Chromosome 2"/>
</dbReference>